<dbReference type="EMBL" id="JBIQWL010000002">
    <property type="protein sequence ID" value="MFH8249912.1"/>
    <property type="molecule type" value="Genomic_DNA"/>
</dbReference>
<dbReference type="RefSeq" id="WP_396639864.1">
    <property type="nucleotide sequence ID" value="NZ_JBIQWL010000002.1"/>
</dbReference>
<comment type="caution">
    <text evidence="1">The sequence shown here is derived from an EMBL/GenBank/DDBJ whole genome shotgun (WGS) entry which is preliminary data.</text>
</comment>
<reference evidence="1 2" key="1">
    <citation type="submission" date="2024-09" db="EMBL/GenBank/DDBJ databases">
        <authorList>
            <person name="Pan X."/>
        </authorList>
    </citation>
    <scope>NUCLEOTIDE SEQUENCE [LARGE SCALE GENOMIC DNA]</scope>
    <source>
        <strain evidence="1 2">B2969</strain>
    </source>
</reference>
<gene>
    <name evidence="1" type="ORF">ACH3VR_06040</name>
</gene>
<accession>A0ABW7Q4Y7</accession>
<protein>
    <recommendedName>
        <fullName evidence="3">Peptidase M15B domain-containing protein</fullName>
    </recommendedName>
</protein>
<evidence type="ECO:0000313" key="2">
    <source>
        <dbReference type="Proteomes" id="UP001610861"/>
    </source>
</evidence>
<sequence length="277" mass="30003">MLYSNGRVPDSVVSVVVANGGSGAKAWEHRLTPGTAARWKAAQEYAFAHFGRRIYITWGGWNAYRPFDVQKRYRDEACANGNCNQASVAGSSSHGGNWRGSDCLAIDVDRNGLEWWQVWESCSSAGFECNRITERRSGIDGGEPWHIIDFNAFRPLQEDDMFTDDDRRALQEVRVALGAGGATTAIADSDTVLGVVRSLRANGALSADQDNALISIWKAIFFGGGNAGPTSILETLATLVASSSADMASLADELTNQLGTERATELAHELNRRVVTD</sequence>
<proteinExistence type="predicted"/>
<dbReference type="Proteomes" id="UP001610861">
    <property type="component" value="Unassembled WGS sequence"/>
</dbReference>
<evidence type="ECO:0000313" key="1">
    <source>
        <dbReference type="EMBL" id="MFH8249912.1"/>
    </source>
</evidence>
<keyword evidence="2" id="KW-1185">Reference proteome</keyword>
<evidence type="ECO:0008006" key="3">
    <source>
        <dbReference type="Google" id="ProtNLM"/>
    </source>
</evidence>
<name>A0ABW7Q4Y7_9MICO</name>
<organism evidence="1 2">
    <name type="scientific">Microbacterium alkaliflavum</name>
    <dbReference type="NCBI Taxonomy" id="3248839"/>
    <lineage>
        <taxon>Bacteria</taxon>
        <taxon>Bacillati</taxon>
        <taxon>Actinomycetota</taxon>
        <taxon>Actinomycetes</taxon>
        <taxon>Micrococcales</taxon>
        <taxon>Microbacteriaceae</taxon>
        <taxon>Microbacterium</taxon>
    </lineage>
</organism>